<keyword evidence="1" id="KW-0238">DNA-binding</keyword>
<keyword evidence="5" id="KW-1185">Reference proteome</keyword>
<dbReference type="InterPro" id="IPR036390">
    <property type="entry name" value="WH_DNA-bd_sf"/>
</dbReference>
<evidence type="ECO:0000259" key="3">
    <source>
        <dbReference type="PROSITE" id="PS51526"/>
    </source>
</evidence>
<dbReference type="PANTHER" id="PTHR12619:SF5">
    <property type="entry name" value="TRANSCRIPTION FACTOR RFX4"/>
    <property type="match status" value="1"/>
</dbReference>
<feature type="region of interest" description="Disordered" evidence="2">
    <location>
        <begin position="815"/>
        <end position="834"/>
    </location>
</feature>
<dbReference type="Pfam" id="PF25340">
    <property type="entry name" value="BCD_RFX"/>
    <property type="match status" value="1"/>
</dbReference>
<dbReference type="Proteomes" id="UP001497600">
    <property type="component" value="Chromosome G"/>
</dbReference>
<evidence type="ECO:0000313" key="4">
    <source>
        <dbReference type="EMBL" id="CAK7917751.1"/>
    </source>
</evidence>
<dbReference type="InterPro" id="IPR057321">
    <property type="entry name" value="RFX1-4/6/8-like_BCD"/>
</dbReference>
<feature type="region of interest" description="Disordered" evidence="2">
    <location>
        <begin position="390"/>
        <end position="470"/>
    </location>
</feature>
<feature type="compositionally biased region" description="Low complexity" evidence="2">
    <location>
        <begin position="417"/>
        <end position="441"/>
    </location>
</feature>
<feature type="compositionally biased region" description="Gly residues" evidence="2">
    <location>
        <begin position="390"/>
        <end position="416"/>
    </location>
</feature>
<gene>
    <name evidence="4" type="primary">RFX1</name>
    <name evidence="4" type="ORF">CAAN4_G10044</name>
</gene>
<sequence length="883" mass="97612">MDQDHFSPKKKVPQSEEDQPQQPQYEFQYGYEYGQGQQVPQGSPSGDVESPQQQQRPGQLSNYQTVHRGNLVQQTQPIAPQHQPLLSSFPLVELGQTSPQEGTSASYNQTRHIQNYNQQVQLKFEMQRQYQQQQQQQQQQQMSQLHLIPAETAPPYFIPQKSPIKKNSNASSPQEIPSRVHTPENSIYPDHTPVTSARKRARTETGPLESIPTQLGNAQQAYQFHHQQLSQLQQGGQFYQGTTIATGTEMPPIGPELPDIELKQLAFKASQKPLTDLALKIKAMENEDIQVDTKALAGVHSSNKERERQIFAMVWLLGACDASPTAVVPRTRIYARYVQICADYSLKPLSSASIGKFVRILFPNLTTRRLGMRGQSKYHYCGIKLVGETGSGSSGRGGTRSGGGAGSASGAPGGGHSTNNSGYSSAASPSPASSYGADSPSVQQPNTPLGGRSPGISRPSTPGPGPLVSLTGAVGHISGVGTGVGIEGTFGGYLSSSSSTTGNNPLIIPLAYTPNLLPYINSSLSTQLNLPPIYPYLPPNSDYDIADTLYSLYRVHCTTIFDSLRFMQTKKLFSAFSNFTAILTAPILKLYVSAFVLEWIQKCDSVMYRGMTKMLTKLHLQSVPEDVLQRLKEIAAQYVENLSQSLQKVPKHFLAMKLQGAQQFVKVLNRLIRVVETGQFAARILNNSVEKQAMLNDWMKLDIRQIVLREVSCSLENIDILLDILTGDFLRLFDSSEGMIHANAAAFLADLPGRFSRINSRMFILVTSNFLTTCLREISLSGGQGFGAWWIVRCWVDEYLKWYFELGGMLQEEFTRDGKDSERETAKTEPTEDEISKSNMVDLLDGFETKVDFEHGNSGDQLLEFDHVENILGRSGNILGLQQ</sequence>
<dbReference type="InterPro" id="IPR039779">
    <property type="entry name" value="RFX-like"/>
</dbReference>
<accession>A0ABP0EHP5</accession>
<protein>
    <submittedName>
        <fullName evidence="4">Transcriptional regulator Rfx1p</fullName>
    </submittedName>
</protein>
<feature type="compositionally biased region" description="Low complexity" evidence="2">
    <location>
        <begin position="20"/>
        <end position="46"/>
    </location>
</feature>
<dbReference type="Gene3D" id="1.10.10.10">
    <property type="entry name" value="Winged helix-like DNA-binding domain superfamily/Winged helix DNA-binding domain"/>
    <property type="match status" value="1"/>
</dbReference>
<feature type="compositionally biased region" description="Polar residues" evidence="2">
    <location>
        <begin position="165"/>
        <end position="175"/>
    </location>
</feature>
<evidence type="ECO:0000313" key="5">
    <source>
        <dbReference type="Proteomes" id="UP001497600"/>
    </source>
</evidence>
<dbReference type="InterPro" id="IPR036388">
    <property type="entry name" value="WH-like_DNA-bd_sf"/>
</dbReference>
<evidence type="ECO:0000256" key="2">
    <source>
        <dbReference type="SAM" id="MobiDB-lite"/>
    </source>
</evidence>
<organism evidence="4 5">
    <name type="scientific">[Candida] anglica</name>
    <dbReference type="NCBI Taxonomy" id="148631"/>
    <lineage>
        <taxon>Eukaryota</taxon>
        <taxon>Fungi</taxon>
        <taxon>Dikarya</taxon>
        <taxon>Ascomycota</taxon>
        <taxon>Saccharomycotina</taxon>
        <taxon>Pichiomycetes</taxon>
        <taxon>Debaryomycetaceae</taxon>
        <taxon>Kurtzmaniella</taxon>
    </lineage>
</organism>
<dbReference type="EMBL" id="OZ004259">
    <property type="protein sequence ID" value="CAK7917751.1"/>
    <property type="molecule type" value="Genomic_DNA"/>
</dbReference>
<dbReference type="Pfam" id="PF02257">
    <property type="entry name" value="RFX_DNA_binding"/>
    <property type="match status" value="1"/>
</dbReference>
<dbReference type="PANTHER" id="PTHR12619">
    <property type="entry name" value="RFX TRANSCRIPTION FACTOR FAMILY"/>
    <property type="match status" value="1"/>
</dbReference>
<evidence type="ECO:0000256" key="1">
    <source>
        <dbReference type="ARBA" id="ARBA00023125"/>
    </source>
</evidence>
<reference evidence="4 5" key="1">
    <citation type="submission" date="2024-01" db="EMBL/GenBank/DDBJ databases">
        <authorList>
            <consortium name="Genoscope - CEA"/>
            <person name="William W."/>
        </authorList>
    </citation>
    <scope>NUCLEOTIDE SEQUENCE [LARGE SCALE GENOMIC DNA]</scope>
    <source>
        <strain evidence="4 5">29B2s-10</strain>
    </source>
</reference>
<feature type="compositionally biased region" description="Polar residues" evidence="2">
    <location>
        <begin position="50"/>
        <end position="68"/>
    </location>
</feature>
<proteinExistence type="predicted"/>
<dbReference type="SUPFAM" id="SSF46785">
    <property type="entry name" value="Winged helix' DNA-binding domain"/>
    <property type="match status" value="1"/>
</dbReference>
<feature type="region of interest" description="Disordered" evidence="2">
    <location>
        <begin position="161"/>
        <end position="198"/>
    </location>
</feature>
<feature type="region of interest" description="Disordered" evidence="2">
    <location>
        <begin position="1"/>
        <end position="68"/>
    </location>
</feature>
<name>A0ABP0EHP5_9ASCO</name>
<dbReference type="InterPro" id="IPR003150">
    <property type="entry name" value="DNA-bd_RFX"/>
</dbReference>
<dbReference type="PROSITE" id="PS51526">
    <property type="entry name" value="RFX_DBD"/>
    <property type="match status" value="1"/>
</dbReference>
<feature type="domain" description="RFX-type winged-helix" evidence="3">
    <location>
        <begin position="312"/>
        <end position="387"/>
    </location>
</feature>